<evidence type="ECO:0000256" key="1">
    <source>
        <dbReference type="SAM" id="Phobius"/>
    </source>
</evidence>
<reference evidence="2" key="1">
    <citation type="journal article" date="2017" name="Viruses">
        <title>Characterization of Bacillus subtilis Viruses vB_BsuM-Goe2 and vB_BsuM-Goe3.</title>
        <authorList>
            <person name="Willms I.M."/>
            <person name="Hoppert M."/>
            <person name="Hertel R."/>
        </authorList>
    </citation>
    <scope>NUCLEOTIDE SEQUENCE [LARGE SCALE GENOMIC DNA]</scope>
</reference>
<organism evidence="2 3">
    <name type="scientific">Bacillus phage vB_BsuM-Goe3</name>
    <dbReference type="NCBI Taxonomy" id="1933063"/>
    <lineage>
        <taxon>Viruses</taxon>
        <taxon>Duplodnaviria</taxon>
        <taxon>Heunggongvirae</taxon>
        <taxon>Uroviricota</taxon>
        <taxon>Caudoviricetes</taxon>
        <taxon>Herelleviridae</taxon>
        <taxon>Bastillevirinae</taxon>
        <taxon>Grisebachstrassevirus</taxon>
        <taxon>Grisebachstrassevirus goe3</taxon>
    </lineage>
</organism>
<feature type="transmembrane region" description="Helical" evidence="1">
    <location>
        <begin position="38"/>
        <end position="66"/>
    </location>
</feature>
<organismHost>
    <name type="scientific">Bacillus subtilis</name>
    <dbReference type="NCBI Taxonomy" id="1423"/>
</organismHost>
<keyword evidence="1" id="KW-0812">Transmembrane</keyword>
<gene>
    <name evidence="2" type="ORF">Goe3_c20000</name>
</gene>
<protein>
    <submittedName>
        <fullName evidence="2">Uncharacterized protein</fullName>
    </submittedName>
</protein>
<keyword evidence="1" id="KW-1133">Transmembrane helix</keyword>
<evidence type="ECO:0000313" key="2">
    <source>
        <dbReference type="EMBL" id="APZ82661.1"/>
    </source>
</evidence>
<feature type="transmembrane region" description="Helical" evidence="1">
    <location>
        <begin position="7"/>
        <end position="32"/>
    </location>
</feature>
<sequence>MEFKLGCGTLFGGLAILFTVLKLTGSITWSWVWVTAPLWVPSVITLALLTLGMIGFGIISLCILLFSRGRKTVWKRSWRR</sequence>
<dbReference type="EMBL" id="KY368640">
    <property type="protein sequence ID" value="APZ82661.1"/>
    <property type="molecule type" value="Genomic_DNA"/>
</dbReference>
<keyword evidence="3" id="KW-1185">Reference proteome</keyword>
<accession>A0A217ERD0</accession>
<keyword evidence="1" id="KW-0472">Membrane</keyword>
<proteinExistence type="predicted"/>
<name>A0A217ERD0_BPGO3</name>
<dbReference type="Proteomes" id="UP000221795">
    <property type="component" value="Segment"/>
</dbReference>
<evidence type="ECO:0000313" key="3">
    <source>
        <dbReference type="Proteomes" id="UP000221795"/>
    </source>
</evidence>